<feature type="region of interest" description="Disordered" evidence="1">
    <location>
        <begin position="1"/>
        <end position="40"/>
    </location>
</feature>
<feature type="compositionally biased region" description="Basic and acidic residues" evidence="1">
    <location>
        <begin position="10"/>
        <end position="21"/>
    </location>
</feature>
<organism evidence="2 3">
    <name type="scientific">Marasmiellus scandens</name>
    <dbReference type="NCBI Taxonomy" id="2682957"/>
    <lineage>
        <taxon>Eukaryota</taxon>
        <taxon>Fungi</taxon>
        <taxon>Dikarya</taxon>
        <taxon>Basidiomycota</taxon>
        <taxon>Agaricomycotina</taxon>
        <taxon>Agaricomycetes</taxon>
        <taxon>Agaricomycetidae</taxon>
        <taxon>Agaricales</taxon>
        <taxon>Marasmiineae</taxon>
        <taxon>Omphalotaceae</taxon>
        <taxon>Marasmiellus</taxon>
    </lineage>
</organism>
<protein>
    <submittedName>
        <fullName evidence="2">Uncharacterized protein</fullName>
    </submittedName>
</protein>
<keyword evidence="3" id="KW-1185">Reference proteome</keyword>
<dbReference type="EMBL" id="JBANRG010000030">
    <property type="protein sequence ID" value="KAK7451707.1"/>
    <property type="molecule type" value="Genomic_DNA"/>
</dbReference>
<feature type="compositionally biased region" description="Basic residues" evidence="1">
    <location>
        <begin position="26"/>
        <end position="40"/>
    </location>
</feature>
<reference evidence="2 3" key="1">
    <citation type="submission" date="2024-01" db="EMBL/GenBank/DDBJ databases">
        <title>A draft genome for the cacao thread blight pathogen Marasmiellus scandens.</title>
        <authorList>
            <person name="Baruah I.K."/>
            <person name="Leung J."/>
            <person name="Bukari Y."/>
            <person name="Amoako-Attah I."/>
            <person name="Meinhardt L.W."/>
            <person name="Bailey B.A."/>
            <person name="Cohen S.P."/>
        </authorList>
    </citation>
    <scope>NUCLEOTIDE SEQUENCE [LARGE SCALE GENOMIC DNA]</scope>
    <source>
        <strain evidence="2 3">GH-19</strain>
    </source>
</reference>
<sequence length="209" mass="25390">MPRRQLYFTKEQKAQAKREASSRYYQRNKSKIQKQNLRKYYRNQKKLKAQDLQQRLKRKRERETTKDSERQQIKCLVQQIVSKAEEKHAQFQWQLRGTPQQYFEQVFQTCMGDMSTNGYSPFLDDLETRLNKNVGKFERWMKEIGEHIGFLEEYNRVERLGRTPHQLLQWLYDVKCEGMIGLQNLWTQYERKRLAFQTDLIHTQVASSI</sequence>
<dbReference type="Proteomes" id="UP001498398">
    <property type="component" value="Unassembled WGS sequence"/>
</dbReference>
<evidence type="ECO:0000256" key="1">
    <source>
        <dbReference type="SAM" id="MobiDB-lite"/>
    </source>
</evidence>
<comment type="caution">
    <text evidence="2">The sequence shown here is derived from an EMBL/GenBank/DDBJ whole genome shotgun (WGS) entry which is preliminary data.</text>
</comment>
<evidence type="ECO:0000313" key="3">
    <source>
        <dbReference type="Proteomes" id="UP001498398"/>
    </source>
</evidence>
<proteinExistence type="predicted"/>
<evidence type="ECO:0000313" key="2">
    <source>
        <dbReference type="EMBL" id="KAK7451707.1"/>
    </source>
</evidence>
<gene>
    <name evidence="2" type="ORF">VKT23_012386</name>
</gene>
<name>A0ABR1J5W9_9AGAR</name>
<accession>A0ABR1J5W9</accession>